<sequence>MRELVVGDKMYNVSRDGFADFARYTFSEVVRLTKTLAILKDGTRLYNRPYPSYLIEDIGYNVFRKKGVHWHLVSLNAIRKAQIENEKIAAHDWFEAKEFSLEEKQLIYRSFVKNDNLENLQGQQDLAG</sequence>
<gene>
    <name evidence="1" type="ORF">GWK10_16685</name>
</gene>
<evidence type="ECO:0000313" key="2">
    <source>
        <dbReference type="Proteomes" id="UP000474296"/>
    </source>
</evidence>
<comment type="caution">
    <text evidence="1">The sequence shown here is derived from an EMBL/GenBank/DDBJ whole genome shotgun (WGS) entry which is preliminary data.</text>
</comment>
<protein>
    <submittedName>
        <fullName evidence="1">Pyruvate kinase</fullName>
    </submittedName>
</protein>
<evidence type="ECO:0000313" key="1">
    <source>
        <dbReference type="EMBL" id="NER18858.1"/>
    </source>
</evidence>
<accession>A0A6M0CLP4</accession>
<dbReference type="EMBL" id="JAABOQ010000007">
    <property type="protein sequence ID" value="NER18858.1"/>
    <property type="molecule type" value="Genomic_DNA"/>
</dbReference>
<name>A0A6M0CLP4_9FLAO</name>
<keyword evidence="1" id="KW-0418">Kinase</keyword>
<dbReference type="Proteomes" id="UP000474296">
    <property type="component" value="Unassembled WGS sequence"/>
</dbReference>
<proteinExistence type="predicted"/>
<keyword evidence="1" id="KW-0670">Pyruvate</keyword>
<organism evidence="1 2">
    <name type="scientific">Spongiivirga citrea</name>
    <dbReference type="NCBI Taxonomy" id="1481457"/>
    <lineage>
        <taxon>Bacteria</taxon>
        <taxon>Pseudomonadati</taxon>
        <taxon>Bacteroidota</taxon>
        <taxon>Flavobacteriia</taxon>
        <taxon>Flavobacteriales</taxon>
        <taxon>Flavobacteriaceae</taxon>
        <taxon>Spongiivirga</taxon>
    </lineage>
</organism>
<reference evidence="1 2" key="1">
    <citation type="submission" date="2020-01" db="EMBL/GenBank/DDBJ databases">
        <title>Spongiivirga citrea KCTC 32990T.</title>
        <authorList>
            <person name="Wang G."/>
        </authorList>
    </citation>
    <scope>NUCLEOTIDE SEQUENCE [LARGE SCALE GENOMIC DNA]</scope>
    <source>
        <strain evidence="1 2">KCTC 32990</strain>
    </source>
</reference>
<dbReference type="AlphaFoldDB" id="A0A6M0CLP4"/>
<keyword evidence="1" id="KW-0808">Transferase</keyword>
<dbReference type="GO" id="GO:0016301">
    <property type="term" value="F:kinase activity"/>
    <property type="evidence" value="ECO:0007669"/>
    <property type="project" value="UniProtKB-KW"/>
</dbReference>
<keyword evidence="2" id="KW-1185">Reference proteome</keyword>
<dbReference type="RefSeq" id="WP_164033538.1">
    <property type="nucleotide sequence ID" value="NZ_JAABOQ010000007.1"/>
</dbReference>